<dbReference type="HOGENOM" id="CLU_067078_0_0_4"/>
<name>Q5F7Q9_NEIG1</name>
<sequence>MMKPSESLRAAGRPIAYYPKLAKPLGGVNAAILFGHFFYWNDKTQYESGIYRTAEEIEIETGLSVQEQRTARAKLRERGVLIETEKRIEHRIYYKLNLDAFDDLMLQHSGGGEPTAPKCNINSPELQNQHSGGGEPTAPKCNINSPELQNQHSGSGESTAPKCNINSPELQNQHSGSEESTAVIRTEDLTEDLAVYTPLPPNAENGKGGLNADAFVSADAETCGRETGEPTSPKAESDSNGNGGLSGKPKNANVPRRRKTHGVPLQEIADLYNEVLGGRLPSVQVLNDTRKRAIANRWCEMLGTAAPNGKVRFGDKETGLAWFAGFFRKVAMNPFWMGENQTGFAVGFDWIFKAGNFVKILEWHPPKTNQAARGRA</sequence>
<reference evidence="3" key="1">
    <citation type="submission" date="2003-03" db="EMBL/GenBank/DDBJ databases">
        <title>The complete genome sequence of Neisseria gonorrhoeae.</title>
        <authorList>
            <person name="Lewis L.A."/>
            <person name="Gillaspy A.F."/>
            <person name="McLaughlin R.E."/>
            <person name="Gipson M."/>
            <person name="Ducey T.F."/>
            <person name="Ownbey T."/>
            <person name="Hartman K."/>
            <person name="Nydick C."/>
            <person name="Carson M.B."/>
            <person name="Vaughn J."/>
            <person name="Thomson C."/>
            <person name="Song L."/>
            <person name="Lin S."/>
            <person name="Yuan X."/>
            <person name="Najar F."/>
            <person name="Zhan M."/>
            <person name="Ren Q."/>
            <person name="Zhu H."/>
            <person name="Qi S."/>
            <person name="Kenton S.M."/>
            <person name="Lai H."/>
            <person name="White J.D."/>
            <person name="Clifton S."/>
            <person name="Roe B.A."/>
            <person name="Dyer D.W."/>
        </authorList>
    </citation>
    <scope>NUCLEOTIDE SEQUENCE [LARGE SCALE GENOMIC DNA]</scope>
    <source>
        <strain evidence="3">ATCC 700825 / FA 1090</strain>
    </source>
</reference>
<dbReference type="PATRIC" id="fig|242231.10.peg.1303"/>
<feature type="region of interest" description="Disordered" evidence="1">
    <location>
        <begin position="220"/>
        <end position="259"/>
    </location>
</feature>
<dbReference type="Proteomes" id="UP000000535">
    <property type="component" value="Chromosome"/>
</dbReference>
<accession>Q5F7Q9</accession>
<proteinExistence type="predicted"/>
<evidence type="ECO:0000256" key="1">
    <source>
        <dbReference type="SAM" id="MobiDB-lite"/>
    </source>
</evidence>
<dbReference type="KEGG" id="ngo:NGO_1111"/>
<organism evidence="2 3">
    <name type="scientific">Neisseria gonorrhoeae (strain ATCC 700825 / FA 1090)</name>
    <dbReference type="NCBI Taxonomy" id="242231"/>
    <lineage>
        <taxon>Bacteria</taxon>
        <taxon>Pseudomonadati</taxon>
        <taxon>Pseudomonadota</taxon>
        <taxon>Betaproteobacteria</taxon>
        <taxon>Neisseriales</taxon>
        <taxon>Neisseriaceae</taxon>
        <taxon>Neisseria</taxon>
    </lineage>
</organism>
<keyword evidence="3" id="KW-1185">Reference proteome</keyword>
<evidence type="ECO:0000313" key="2">
    <source>
        <dbReference type="EMBL" id="AAW89778.1"/>
    </source>
</evidence>
<feature type="compositionally biased region" description="Polar residues" evidence="1">
    <location>
        <begin position="164"/>
        <end position="180"/>
    </location>
</feature>
<protein>
    <recommendedName>
        <fullName evidence="4">Phage associated protein</fullName>
    </recommendedName>
</protein>
<dbReference type="RefSeq" id="WP_010951191.1">
    <property type="nucleotide sequence ID" value="NC_002946.2"/>
</dbReference>
<dbReference type="STRING" id="242231.NGO_1111"/>
<gene>
    <name evidence="2" type="ORF">NGO_1111</name>
</gene>
<evidence type="ECO:0000313" key="3">
    <source>
        <dbReference type="Proteomes" id="UP000000535"/>
    </source>
</evidence>
<dbReference type="AlphaFoldDB" id="Q5F7Q9"/>
<feature type="region of interest" description="Disordered" evidence="1">
    <location>
        <begin position="112"/>
        <end position="181"/>
    </location>
</feature>
<feature type="compositionally biased region" description="Polar residues" evidence="1">
    <location>
        <begin position="142"/>
        <end position="158"/>
    </location>
</feature>
<evidence type="ECO:0008006" key="4">
    <source>
        <dbReference type="Google" id="ProtNLM"/>
    </source>
</evidence>
<feature type="compositionally biased region" description="Polar residues" evidence="1">
    <location>
        <begin position="120"/>
        <end position="130"/>
    </location>
</feature>
<dbReference type="EMBL" id="AE004969">
    <property type="protein sequence ID" value="AAW89778.1"/>
    <property type="molecule type" value="Genomic_DNA"/>
</dbReference>